<gene>
    <name evidence="3" type="ORF">OB236_12275</name>
</gene>
<evidence type="ECO:0000256" key="1">
    <source>
        <dbReference type="SAM" id="MobiDB-lite"/>
    </source>
</evidence>
<name>A0ABT2UE61_9BACL</name>
<evidence type="ECO:0000313" key="3">
    <source>
        <dbReference type="EMBL" id="MCU6792895.1"/>
    </source>
</evidence>
<dbReference type="Proteomes" id="UP001652445">
    <property type="component" value="Unassembled WGS sequence"/>
</dbReference>
<evidence type="ECO:0000259" key="2">
    <source>
        <dbReference type="Pfam" id="PF14238"/>
    </source>
</evidence>
<protein>
    <submittedName>
        <fullName evidence="3">DUF4340 domain-containing protein</fullName>
    </submittedName>
</protein>
<dbReference type="EMBL" id="JAOQIO010000036">
    <property type="protein sequence ID" value="MCU6792895.1"/>
    <property type="molecule type" value="Genomic_DNA"/>
</dbReference>
<comment type="caution">
    <text evidence="3">The sequence shown here is derived from an EMBL/GenBank/DDBJ whole genome shotgun (WGS) entry which is preliminary data.</text>
</comment>
<dbReference type="RefSeq" id="WP_262684258.1">
    <property type="nucleotide sequence ID" value="NZ_JAOQIO010000036.1"/>
</dbReference>
<accession>A0ABT2UE61</accession>
<dbReference type="InterPro" id="IPR025641">
    <property type="entry name" value="DUF4340"/>
</dbReference>
<sequence>MKRLIPTLILVILCIGGFWYAQSKDFFKEKPEPSVALATINKDEVASYSIKNGDNEIEMQRKDGNWTMTKPSPLPLDKFSADGWVESFISLSKDKTVDANAADLAPFGLAKPAQQFKVTLQNGTVHMLSVGDPVAIQGFHYAMFSGSPEVFQLSDTKTQPLTLSQIDFMDKNPVKLDYEQLRAMTVDWKGQKWTLTKVDADKKSYESDWKLGEQTLKAADATQVIDKLQMLSTEQPAKRTAEIKLDAPELRVEVKLVDAAKKETTEVYLGKQQQDTVWFSKEGSEWAYALPAASIQELADKGNPPAPPAQTEGQPTTEQPKAAQ</sequence>
<feature type="domain" description="DUF4340" evidence="2">
    <location>
        <begin position="66"/>
        <end position="232"/>
    </location>
</feature>
<evidence type="ECO:0000313" key="4">
    <source>
        <dbReference type="Proteomes" id="UP001652445"/>
    </source>
</evidence>
<feature type="region of interest" description="Disordered" evidence="1">
    <location>
        <begin position="296"/>
        <end position="324"/>
    </location>
</feature>
<reference evidence="3 4" key="1">
    <citation type="submission" date="2022-09" db="EMBL/GenBank/DDBJ databases">
        <authorList>
            <person name="Han X.L."/>
            <person name="Wang Q."/>
            <person name="Lu T."/>
        </authorList>
    </citation>
    <scope>NUCLEOTIDE SEQUENCE [LARGE SCALE GENOMIC DNA]</scope>
    <source>
        <strain evidence="3 4">WQ 127069</strain>
    </source>
</reference>
<organism evidence="3 4">
    <name type="scientific">Paenibacillus baimaensis</name>
    <dbReference type="NCBI Taxonomy" id="2982185"/>
    <lineage>
        <taxon>Bacteria</taxon>
        <taxon>Bacillati</taxon>
        <taxon>Bacillota</taxon>
        <taxon>Bacilli</taxon>
        <taxon>Bacillales</taxon>
        <taxon>Paenibacillaceae</taxon>
        <taxon>Paenibacillus</taxon>
    </lineage>
</organism>
<feature type="compositionally biased region" description="Polar residues" evidence="1">
    <location>
        <begin position="311"/>
        <end position="324"/>
    </location>
</feature>
<proteinExistence type="predicted"/>
<keyword evidence="4" id="KW-1185">Reference proteome</keyword>
<dbReference type="Pfam" id="PF14238">
    <property type="entry name" value="DUF4340"/>
    <property type="match status" value="1"/>
</dbReference>